<evidence type="ECO:0000256" key="3">
    <source>
        <dbReference type="ARBA" id="ARBA00023136"/>
    </source>
</evidence>
<keyword evidence="2 4" id="KW-1133">Transmembrane helix</keyword>
<dbReference type="InterPro" id="IPR030184">
    <property type="entry name" value="WAT1-related"/>
</dbReference>
<evidence type="ECO:0000313" key="6">
    <source>
        <dbReference type="Proteomes" id="UP001341840"/>
    </source>
</evidence>
<feature type="transmembrane region" description="Helical" evidence="4">
    <location>
        <begin position="97"/>
        <end position="119"/>
    </location>
</feature>
<proteinExistence type="predicted"/>
<evidence type="ECO:0000256" key="4">
    <source>
        <dbReference type="SAM" id="Phobius"/>
    </source>
</evidence>
<evidence type="ECO:0000256" key="2">
    <source>
        <dbReference type="ARBA" id="ARBA00022989"/>
    </source>
</evidence>
<protein>
    <recommendedName>
        <fullName evidence="7">WAT1-related protein</fullName>
    </recommendedName>
</protein>
<dbReference type="EMBL" id="JASCZI010030304">
    <property type="protein sequence ID" value="MED6121000.1"/>
    <property type="molecule type" value="Genomic_DNA"/>
</dbReference>
<gene>
    <name evidence="5" type="ORF">PIB30_025955</name>
</gene>
<feature type="transmembrane region" description="Helical" evidence="4">
    <location>
        <begin position="171"/>
        <end position="191"/>
    </location>
</feature>
<accession>A0ABU6RAK7</accession>
<name>A0ABU6RAK7_9FABA</name>
<keyword evidence="3 4" id="KW-0472">Membrane</keyword>
<reference evidence="5 6" key="1">
    <citation type="journal article" date="2023" name="Plants (Basel)">
        <title>Bridging the Gap: Combining Genomics and Transcriptomics Approaches to Understand Stylosanthes scabra, an Orphan Legume from the Brazilian Caatinga.</title>
        <authorList>
            <person name="Ferreira-Neto J.R.C."/>
            <person name="da Silva M.D."/>
            <person name="Binneck E."/>
            <person name="de Melo N.F."/>
            <person name="da Silva R.H."/>
            <person name="de Melo A.L.T.M."/>
            <person name="Pandolfi V."/>
            <person name="Bustamante F.O."/>
            <person name="Brasileiro-Vidal A.C."/>
            <person name="Benko-Iseppon A.M."/>
        </authorList>
    </citation>
    <scope>NUCLEOTIDE SEQUENCE [LARGE SCALE GENOMIC DNA]</scope>
    <source>
        <tissue evidence="5">Leaves</tissue>
    </source>
</reference>
<sequence>MTWKVVFMSFLCGLFGGSLFQNLFFGALALTSATFVTAIYNLVLGITFVLAITFGFEKLKLGEAAGRAKVVGTFYDYEISPSASPSPRCDFEVDGAFASYLFCLHLYLIKAIDIPISIIEHMLRTLIGIGGAMVLTFVKGMQISIWPFHVKLLKNNNPSSSYQHSHSSNKGLLGVVCAIASSFSYAFYLIIQSKMNKEYPSHNSSTALMLTAAAAIQVTVFAFCTERDLSQWKLGCNIRLLASPFSCDWSSDDSVWSIRAFMGCHLKSSSHKRIKLYKLLLGPRHLS</sequence>
<organism evidence="5 6">
    <name type="scientific">Stylosanthes scabra</name>
    <dbReference type="NCBI Taxonomy" id="79078"/>
    <lineage>
        <taxon>Eukaryota</taxon>
        <taxon>Viridiplantae</taxon>
        <taxon>Streptophyta</taxon>
        <taxon>Embryophyta</taxon>
        <taxon>Tracheophyta</taxon>
        <taxon>Spermatophyta</taxon>
        <taxon>Magnoliopsida</taxon>
        <taxon>eudicotyledons</taxon>
        <taxon>Gunneridae</taxon>
        <taxon>Pentapetalae</taxon>
        <taxon>rosids</taxon>
        <taxon>fabids</taxon>
        <taxon>Fabales</taxon>
        <taxon>Fabaceae</taxon>
        <taxon>Papilionoideae</taxon>
        <taxon>50 kb inversion clade</taxon>
        <taxon>dalbergioids sensu lato</taxon>
        <taxon>Dalbergieae</taxon>
        <taxon>Pterocarpus clade</taxon>
        <taxon>Stylosanthes</taxon>
    </lineage>
</organism>
<dbReference type="PANTHER" id="PTHR31218">
    <property type="entry name" value="WAT1-RELATED PROTEIN"/>
    <property type="match status" value="1"/>
</dbReference>
<feature type="transmembrane region" description="Helical" evidence="4">
    <location>
        <begin position="39"/>
        <end position="56"/>
    </location>
</feature>
<evidence type="ECO:0000313" key="5">
    <source>
        <dbReference type="EMBL" id="MED6121000.1"/>
    </source>
</evidence>
<evidence type="ECO:0008006" key="7">
    <source>
        <dbReference type="Google" id="ProtNLM"/>
    </source>
</evidence>
<evidence type="ECO:0000256" key="1">
    <source>
        <dbReference type="ARBA" id="ARBA00022692"/>
    </source>
</evidence>
<dbReference type="Proteomes" id="UP001341840">
    <property type="component" value="Unassembled WGS sequence"/>
</dbReference>
<comment type="caution">
    <text evidence="5">The sequence shown here is derived from an EMBL/GenBank/DDBJ whole genome shotgun (WGS) entry which is preliminary data.</text>
</comment>
<keyword evidence="6" id="KW-1185">Reference proteome</keyword>
<feature type="transmembrane region" description="Helical" evidence="4">
    <location>
        <begin position="125"/>
        <end position="150"/>
    </location>
</feature>
<keyword evidence="1 4" id="KW-0812">Transmembrane</keyword>